<reference evidence="1" key="1">
    <citation type="journal article" date="2012" name="Nature">
        <title>The tomato genome sequence provides insights into fleshy fruit evolution.</title>
        <authorList>
            <consortium name="Tomato Genome Consortium"/>
        </authorList>
    </citation>
    <scope>NUCLEOTIDE SEQUENCE [LARGE SCALE GENOMIC DNA]</scope>
    <source>
        <strain evidence="1">cv. Heinz 1706</strain>
    </source>
</reference>
<organism evidence="1">
    <name type="scientific">Solanum lycopersicum</name>
    <name type="common">Tomato</name>
    <name type="synonym">Lycopersicon esculentum</name>
    <dbReference type="NCBI Taxonomy" id="4081"/>
    <lineage>
        <taxon>Eukaryota</taxon>
        <taxon>Viridiplantae</taxon>
        <taxon>Streptophyta</taxon>
        <taxon>Embryophyta</taxon>
        <taxon>Tracheophyta</taxon>
        <taxon>Spermatophyta</taxon>
        <taxon>Magnoliopsida</taxon>
        <taxon>eudicotyledons</taxon>
        <taxon>Gunneridae</taxon>
        <taxon>Pentapetalae</taxon>
        <taxon>asterids</taxon>
        <taxon>lamiids</taxon>
        <taxon>Solanales</taxon>
        <taxon>Solanaceae</taxon>
        <taxon>Solanoideae</taxon>
        <taxon>Solaneae</taxon>
        <taxon>Solanum</taxon>
        <taxon>Solanum subgen. Lycopersicon</taxon>
    </lineage>
</organism>
<name>A0A3Q7FYP3_SOLLC</name>
<sequence>MNPTFSNFFPKCICHLNQASSYQLIQEAFSDILHSFYSSSGYETLRHPQPYYVINLDHFIFWKNTKVEKTLLERS</sequence>
<keyword evidence="2" id="KW-1185">Reference proteome</keyword>
<dbReference type="Proteomes" id="UP000004994">
    <property type="component" value="Chromosome 4"/>
</dbReference>
<accession>A0A3Q7FYP3</accession>
<protein>
    <submittedName>
        <fullName evidence="1">Uncharacterized protein</fullName>
    </submittedName>
</protein>
<evidence type="ECO:0000313" key="2">
    <source>
        <dbReference type="Proteomes" id="UP000004994"/>
    </source>
</evidence>
<dbReference type="EnsemblPlants" id="Solyc04g009260.2.1">
    <property type="protein sequence ID" value="Solyc04g009260.2.1.1"/>
    <property type="gene ID" value="Solyc04g009260.2"/>
</dbReference>
<dbReference type="AlphaFoldDB" id="A0A3Q7FYP3"/>
<dbReference type="InParanoid" id="A0A3Q7FYP3"/>
<reference evidence="1" key="2">
    <citation type="submission" date="2019-01" db="UniProtKB">
        <authorList>
            <consortium name="EnsemblPlants"/>
        </authorList>
    </citation>
    <scope>IDENTIFICATION</scope>
    <source>
        <strain evidence="1">cv. Heinz 1706</strain>
    </source>
</reference>
<dbReference type="Gramene" id="Solyc04g009260.2.1">
    <property type="protein sequence ID" value="Solyc04g009260.2.1.1"/>
    <property type="gene ID" value="Solyc04g009260.2"/>
</dbReference>
<proteinExistence type="predicted"/>
<evidence type="ECO:0000313" key="1">
    <source>
        <dbReference type="EnsemblPlants" id="Solyc04g009260.2.1.1"/>
    </source>
</evidence>